<organism evidence="1 2">
    <name type="scientific">Taibaiella soli</name>
    <dbReference type="NCBI Taxonomy" id="1649169"/>
    <lineage>
        <taxon>Bacteria</taxon>
        <taxon>Pseudomonadati</taxon>
        <taxon>Bacteroidota</taxon>
        <taxon>Chitinophagia</taxon>
        <taxon>Chitinophagales</taxon>
        <taxon>Chitinophagaceae</taxon>
        <taxon>Taibaiella</taxon>
    </lineage>
</organism>
<evidence type="ECO:0000313" key="1">
    <source>
        <dbReference type="EMBL" id="PZF73279.1"/>
    </source>
</evidence>
<gene>
    <name evidence="1" type="ORF">DN068_08910</name>
</gene>
<dbReference type="RefSeq" id="WP_110998558.1">
    <property type="nucleotide sequence ID" value="NZ_QKTW01000014.1"/>
</dbReference>
<keyword evidence="2" id="KW-1185">Reference proteome</keyword>
<dbReference type="SUPFAM" id="SSF55961">
    <property type="entry name" value="Bet v1-like"/>
    <property type="match status" value="1"/>
</dbReference>
<accession>A0A2W2BAN7</accession>
<name>A0A2W2BAN7_9BACT</name>
<dbReference type="SUPFAM" id="SSF55136">
    <property type="entry name" value="Probable bacterial effector-binding domain"/>
    <property type="match status" value="1"/>
</dbReference>
<dbReference type="InterPro" id="IPR023393">
    <property type="entry name" value="START-like_dom_sf"/>
</dbReference>
<evidence type="ECO:0008006" key="3">
    <source>
        <dbReference type="Google" id="ProtNLM"/>
    </source>
</evidence>
<dbReference type="OrthoDB" id="9807923at2"/>
<dbReference type="CDD" id="cd07818">
    <property type="entry name" value="SRPBCC_1"/>
    <property type="match status" value="1"/>
</dbReference>
<dbReference type="InterPro" id="IPR019587">
    <property type="entry name" value="Polyketide_cyclase/dehydratase"/>
</dbReference>
<dbReference type="Pfam" id="PF10604">
    <property type="entry name" value="Polyketide_cyc2"/>
    <property type="match status" value="1"/>
</dbReference>
<proteinExistence type="predicted"/>
<dbReference type="Gene3D" id="3.30.530.20">
    <property type="match status" value="1"/>
</dbReference>
<evidence type="ECO:0000313" key="2">
    <source>
        <dbReference type="Proteomes" id="UP000248745"/>
    </source>
</evidence>
<dbReference type="Proteomes" id="UP000248745">
    <property type="component" value="Unassembled WGS sequence"/>
</dbReference>
<dbReference type="AlphaFoldDB" id="A0A2W2BAN7"/>
<sequence length="336" mass="37288">MKKFLKVLLILIVIVIVIVGILAAIAPKTILVQRSTTIKGSKSAVFAQMTHFKNWPNWSPWYEMDTAVQMTYFGNDGEVGSGYHWVGDPKKSGEGEITNQNLNGDSMQFSLKFIKPFKSEATGYLVATDSGGMTNATWIFIMDNSFPHSIFSSIFSMDKMLGKDFEHGLDKMKQYVESHPEPVAENTAPAIQDTKYPMHIYAGIRKSMKWDELSAFFQESYSKIGQAAGSSVNGPAAAIYYKWDTDNQSTDVAAVMPVANEVTATGIVPIRVESSKALMAVHKGGYASEGAVHDALMSKVKEMGKKQHLVVEEYIKGPGQEKDSTKWITNIYYLYQ</sequence>
<dbReference type="EMBL" id="QKTW01000014">
    <property type="protein sequence ID" value="PZF73279.1"/>
    <property type="molecule type" value="Genomic_DNA"/>
</dbReference>
<dbReference type="Gene3D" id="3.20.80.10">
    <property type="entry name" value="Regulatory factor, effector binding domain"/>
    <property type="match status" value="1"/>
</dbReference>
<comment type="caution">
    <text evidence="1">The sequence shown here is derived from an EMBL/GenBank/DDBJ whole genome shotgun (WGS) entry which is preliminary data.</text>
</comment>
<dbReference type="InterPro" id="IPR011256">
    <property type="entry name" value="Reg_factor_effector_dom_sf"/>
</dbReference>
<protein>
    <recommendedName>
        <fullName evidence="3">Bacterial transcription activator effector binding domain-containing protein</fullName>
    </recommendedName>
</protein>
<reference evidence="1 2" key="1">
    <citation type="submission" date="2018-06" db="EMBL/GenBank/DDBJ databases">
        <title>Mucibacter soli gen. nov., sp. nov., a new member of the family Chitinophagaceae producing mucin.</title>
        <authorList>
            <person name="Kim M.-K."/>
            <person name="Park S."/>
            <person name="Kim T.-S."/>
            <person name="Joung Y."/>
            <person name="Han J.-H."/>
            <person name="Kim S.B."/>
        </authorList>
    </citation>
    <scope>NUCLEOTIDE SEQUENCE [LARGE SCALE GENOMIC DNA]</scope>
    <source>
        <strain evidence="1 2">R1-15</strain>
    </source>
</reference>